<dbReference type="InterPro" id="IPR020287">
    <property type="entry name" value="Tail_sheath_C"/>
</dbReference>
<dbReference type="Proteomes" id="UP001057520">
    <property type="component" value="Chromosome"/>
</dbReference>
<protein>
    <recommendedName>
        <fullName evidence="2">Tail sheath protein C-terminal domain-containing protein</fullName>
    </recommendedName>
</protein>
<gene>
    <name evidence="3" type="ORF">MZV50_06770</name>
</gene>
<dbReference type="EMBL" id="CP096040">
    <property type="protein sequence ID" value="USQ97239.1"/>
    <property type="molecule type" value="Genomic_DNA"/>
</dbReference>
<reference evidence="3 4" key="1">
    <citation type="submission" date="2022-04" db="EMBL/GenBank/DDBJ databases">
        <title>Genome sequence of soybean root-associated Caulobacter segnis RL271.</title>
        <authorList>
            <person name="Longley R."/>
            <person name="Bonito G."/>
            <person name="Trigodet F."/>
            <person name="Crosson S."/>
            <person name="Fiebig A."/>
        </authorList>
    </citation>
    <scope>NUCLEOTIDE SEQUENCE [LARGE SCALE GENOMIC DNA]</scope>
    <source>
        <strain evidence="3 4">RL271</strain>
    </source>
</reference>
<sequence length="482" mass="49273">MTEPTFGITLTPVDNETRTPSAADMSIVGIIGTAADADAGTFPVNTPVLMTSDDAGMLADLGAAGELKNAIAELDANTGGRAAKIVVVRVTAGANTAATMVNIIGDASTKTGLHAFKEAAQVLGVTPRLILVPNFTGVVQKGVSLAITTPGNSGANGTFNFVFSGGAGTGAAGTFTVTGGSIASLAVTNPGIYTAAPTAAVTASAGLTGAAVAVTLVDLANSVCVALGPVLDDLKAVAFVSGPDSTSTAAKAWRALLTHQRLMPVDNGLKVQVGESLVTIDPASAFNGLQVLCDAEAGGVPSKVIANRPVQGSVGLTRAIRFSLTDGSVDGQDLLAHQIGITVRGSTADGAIADSGFVAVVLDNAGEDELWRQYHQVRMRDYIDLLLVRTTRSYIGRFGLKVQTIQAVLNTMNTILRDLQVGGHVLGGKVDYDAAGNTPEALRAGKFTVNFRAEPVPTLRNLAINTYRYSAALDDLLTQIAA</sequence>
<feature type="domain" description="Tail sheath protein C-terminal" evidence="2">
    <location>
        <begin position="368"/>
        <end position="466"/>
    </location>
</feature>
<evidence type="ECO:0000313" key="3">
    <source>
        <dbReference type="EMBL" id="USQ97239.1"/>
    </source>
</evidence>
<comment type="similarity">
    <text evidence="1">Belongs to the myoviridae tail sheath protein family.</text>
</comment>
<evidence type="ECO:0000313" key="4">
    <source>
        <dbReference type="Proteomes" id="UP001057520"/>
    </source>
</evidence>
<dbReference type="Pfam" id="PF17482">
    <property type="entry name" value="Phage_sheath_1C"/>
    <property type="match status" value="1"/>
</dbReference>
<evidence type="ECO:0000259" key="2">
    <source>
        <dbReference type="Pfam" id="PF17482"/>
    </source>
</evidence>
<keyword evidence="4" id="KW-1185">Reference proteome</keyword>
<evidence type="ECO:0000256" key="1">
    <source>
        <dbReference type="ARBA" id="ARBA00008005"/>
    </source>
</evidence>
<name>A0ABY4ZY17_9CAUL</name>
<organism evidence="3 4">
    <name type="scientific">Caulobacter segnis</name>
    <dbReference type="NCBI Taxonomy" id="88688"/>
    <lineage>
        <taxon>Bacteria</taxon>
        <taxon>Pseudomonadati</taxon>
        <taxon>Pseudomonadota</taxon>
        <taxon>Alphaproteobacteria</taxon>
        <taxon>Caulobacterales</taxon>
        <taxon>Caulobacteraceae</taxon>
        <taxon>Caulobacter</taxon>
    </lineage>
</organism>
<proteinExistence type="inferred from homology"/>
<accession>A0ABY4ZY17</accession>